<feature type="compositionally biased region" description="Low complexity" evidence="8">
    <location>
        <begin position="495"/>
        <end position="506"/>
    </location>
</feature>
<dbReference type="AlphaFoldDB" id="G0N222"/>
<dbReference type="EMBL" id="GL379828">
    <property type="protein sequence ID" value="EGT50322.1"/>
    <property type="molecule type" value="Genomic_DNA"/>
</dbReference>
<dbReference type="GO" id="GO:0005524">
    <property type="term" value="F:ATP binding"/>
    <property type="evidence" value="ECO:0007669"/>
    <property type="project" value="UniProtKB-UniRule"/>
</dbReference>
<dbReference type="Proteomes" id="UP000008068">
    <property type="component" value="Unassembled WGS sequence"/>
</dbReference>
<dbReference type="CDD" id="cd14134">
    <property type="entry name" value="PKc_CLK"/>
    <property type="match status" value="1"/>
</dbReference>
<dbReference type="PROSITE" id="PS00107">
    <property type="entry name" value="PROTEIN_KINASE_ATP"/>
    <property type="match status" value="1"/>
</dbReference>
<dbReference type="PANTHER" id="PTHR45646">
    <property type="entry name" value="SERINE/THREONINE-PROTEIN KINASE DOA-RELATED"/>
    <property type="match status" value="1"/>
</dbReference>
<comment type="similarity">
    <text evidence="6">Belongs to the protein kinase superfamily. CMGC Ser/Thr protein kinase family. Lammer subfamily.</text>
</comment>
<evidence type="ECO:0000256" key="8">
    <source>
        <dbReference type="SAM" id="MobiDB-lite"/>
    </source>
</evidence>
<dbReference type="GO" id="GO:0004674">
    <property type="term" value="F:protein serine/threonine kinase activity"/>
    <property type="evidence" value="ECO:0007669"/>
    <property type="project" value="UniProtKB-KW"/>
</dbReference>
<dbReference type="GO" id="GO:0043484">
    <property type="term" value="P:regulation of RNA splicing"/>
    <property type="evidence" value="ECO:0007669"/>
    <property type="project" value="TreeGrafter"/>
</dbReference>
<dbReference type="SMART" id="SM00220">
    <property type="entry name" value="S_TKc"/>
    <property type="match status" value="1"/>
</dbReference>
<feature type="compositionally biased region" description="Low complexity" evidence="8">
    <location>
        <begin position="534"/>
        <end position="549"/>
    </location>
</feature>
<feature type="compositionally biased region" description="Polar residues" evidence="8">
    <location>
        <begin position="414"/>
        <end position="426"/>
    </location>
</feature>
<protein>
    <submittedName>
        <fullName evidence="10">CBN-TAG-172 protein</fullName>
    </submittedName>
</protein>
<gene>
    <name evidence="10" type="primary">Cbn-tag-172</name>
    <name evidence="10" type="ORF">CAEBREN_12798</name>
</gene>
<accession>G0N222</accession>
<evidence type="ECO:0000256" key="5">
    <source>
        <dbReference type="ARBA" id="ARBA00022840"/>
    </source>
</evidence>
<feature type="compositionally biased region" description="Basic and acidic residues" evidence="8">
    <location>
        <begin position="435"/>
        <end position="449"/>
    </location>
</feature>
<evidence type="ECO:0000256" key="2">
    <source>
        <dbReference type="ARBA" id="ARBA00022679"/>
    </source>
</evidence>
<keyword evidence="5 7" id="KW-0067">ATP-binding</keyword>
<dbReference type="InterPro" id="IPR000719">
    <property type="entry name" value="Prot_kinase_dom"/>
</dbReference>
<evidence type="ECO:0000256" key="7">
    <source>
        <dbReference type="PROSITE-ProRule" id="PRU10141"/>
    </source>
</evidence>
<dbReference type="InterPro" id="IPR011009">
    <property type="entry name" value="Kinase-like_dom_sf"/>
</dbReference>
<feature type="region of interest" description="Disordered" evidence="8">
    <location>
        <begin position="485"/>
        <end position="614"/>
    </location>
</feature>
<evidence type="ECO:0000256" key="6">
    <source>
        <dbReference type="ARBA" id="ARBA00037966"/>
    </source>
</evidence>
<evidence type="ECO:0000313" key="11">
    <source>
        <dbReference type="Proteomes" id="UP000008068"/>
    </source>
</evidence>
<feature type="region of interest" description="Disordered" evidence="8">
    <location>
        <begin position="389"/>
        <end position="461"/>
    </location>
</feature>
<evidence type="ECO:0000256" key="3">
    <source>
        <dbReference type="ARBA" id="ARBA00022741"/>
    </source>
</evidence>
<evidence type="ECO:0000256" key="4">
    <source>
        <dbReference type="ARBA" id="ARBA00022777"/>
    </source>
</evidence>
<proteinExistence type="inferred from homology"/>
<reference evidence="11" key="1">
    <citation type="submission" date="2011-07" db="EMBL/GenBank/DDBJ databases">
        <authorList>
            <consortium name="Caenorhabditis brenneri Sequencing and Analysis Consortium"/>
            <person name="Wilson R.K."/>
        </authorList>
    </citation>
    <scope>NUCLEOTIDE SEQUENCE [LARGE SCALE GENOMIC DNA]</scope>
    <source>
        <strain evidence="11">PB2801</strain>
    </source>
</reference>
<keyword evidence="11" id="KW-1185">Reference proteome</keyword>
<keyword evidence="2" id="KW-0808">Transferase</keyword>
<feature type="compositionally biased region" description="Pro residues" evidence="8">
    <location>
        <begin position="550"/>
        <end position="559"/>
    </location>
</feature>
<feature type="region of interest" description="Disordered" evidence="8">
    <location>
        <begin position="715"/>
        <end position="789"/>
    </location>
</feature>
<name>G0N222_CAEBE</name>
<dbReference type="Pfam" id="PF00069">
    <property type="entry name" value="Pkinase"/>
    <property type="match status" value="1"/>
</dbReference>
<dbReference type="STRING" id="135651.G0N222"/>
<keyword evidence="1" id="KW-0723">Serine/threonine-protein kinase</keyword>
<keyword evidence="4" id="KW-0418">Kinase</keyword>
<feature type="binding site" evidence="7">
    <location>
        <position position="891"/>
    </location>
    <ligand>
        <name>ATP</name>
        <dbReference type="ChEBI" id="CHEBI:30616"/>
    </ligand>
</feature>
<feature type="compositionally biased region" description="Low complexity" evidence="8">
    <location>
        <begin position="29"/>
        <end position="40"/>
    </location>
</feature>
<feature type="domain" description="Protein kinase" evidence="9">
    <location>
        <begin position="862"/>
        <end position="1174"/>
    </location>
</feature>
<dbReference type="OrthoDB" id="283111at2759"/>
<dbReference type="FunCoup" id="G0N222">
    <property type="interactions" value="900"/>
</dbReference>
<evidence type="ECO:0000313" key="10">
    <source>
        <dbReference type="EMBL" id="EGT50322.1"/>
    </source>
</evidence>
<dbReference type="PROSITE" id="PS00108">
    <property type="entry name" value="PROTEIN_KINASE_ST"/>
    <property type="match status" value="1"/>
</dbReference>
<dbReference type="InterPro" id="IPR051175">
    <property type="entry name" value="CLK_kinases"/>
</dbReference>
<dbReference type="eggNOG" id="KOG0671">
    <property type="taxonomic scope" value="Eukaryota"/>
</dbReference>
<feature type="region of interest" description="Disordered" evidence="8">
    <location>
        <begin position="627"/>
        <end position="648"/>
    </location>
</feature>
<dbReference type="GO" id="GO:0005634">
    <property type="term" value="C:nucleus"/>
    <property type="evidence" value="ECO:0007669"/>
    <property type="project" value="TreeGrafter"/>
</dbReference>
<organism evidence="11">
    <name type="scientific">Caenorhabditis brenneri</name>
    <name type="common">Nematode worm</name>
    <dbReference type="NCBI Taxonomy" id="135651"/>
    <lineage>
        <taxon>Eukaryota</taxon>
        <taxon>Metazoa</taxon>
        <taxon>Ecdysozoa</taxon>
        <taxon>Nematoda</taxon>
        <taxon>Chromadorea</taxon>
        <taxon>Rhabditida</taxon>
        <taxon>Rhabditina</taxon>
        <taxon>Rhabditomorpha</taxon>
        <taxon>Rhabditoidea</taxon>
        <taxon>Rhabditidae</taxon>
        <taxon>Peloderinae</taxon>
        <taxon>Caenorhabditis</taxon>
    </lineage>
</organism>
<dbReference type="InterPro" id="IPR008271">
    <property type="entry name" value="Ser/Thr_kinase_AS"/>
</dbReference>
<dbReference type="PANTHER" id="PTHR45646:SF11">
    <property type="entry name" value="SERINE_THREONINE-PROTEIN KINASE DOA"/>
    <property type="match status" value="1"/>
</dbReference>
<dbReference type="Gene3D" id="1.10.510.10">
    <property type="entry name" value="Transferase(Phosphotransferase) domain 1"/>
    <property type="match status" value="1"/>
</dbReference>
<dbReference type="OMA" id="CMEPPSY"/>
<feature type="compositionally biased region" description="Low complexity" evidence="8">
    <location>
        <begin position="91"/>
        <end position="115"/>
    </location>
</feature>
<sequence length="1202" mass="130749">MVSARAAHRVRDVSYATVSNPRKRNTTDSSRSSKQGSESSQAKKARKTKTNGALESSLSTSRSTSRSARLTVSVSNGHNTNQKTNGHIAVSNCSSCSRNGSRSGNNSEASNESASGETSPEPERQISPTVSIKSRTEEEEEEEEETDEEETDMEPTTQPTSREQSPEPEVITISSGSPDIIDITPYRVPMLPPPIKHNRATFEVAVSTTTVDPSTSSAFANCVSPSVSPYCLTACSSPIPPSSRELSATQSSAHSHLLSPLASRRHYISHRLPQRAVLSIAPPIQSAAIVFKTREAAQLAPPILVVGSTQEMPVHHQKLGGAPNAQPINPTSLALRRLPLVVIPRKRKYKNYVSRRRNTQLLASLRRCVSDPNVYKSFNHWKGLSRPMTPVKSGAPTPKTVTPLPVPPAVPSHQKLTPNPAPTQNLVKLPAPHAVSEKPEKADKVEKPKPSPMSTKSLATSSKLVAPVGSVSSAAPTNSKTLVAPLAEPESQTVSPSQAPAPSPISKQVSGKLTELKSKNGPPTEKTVLRIPSAASTRAKLAAATTDTHAPPPPKPSPFAPSIAPLRDAAPAPPPSLIPGNSPLRPPVAKQNSLQKPPEPKRSVGAPPKQLPNEVLHKIEGIEFLPKDSEDCQLPTTSSGGPKALRRAYGSKSGTTICAIGSPNVPSTSHAVVSPQDDDKRLIEKKLSLRKKKLAGEGVPGGSMLTGSKSGVEIGLSLNNNNNNKEQTDEQRAKKTVNAVAAAFSTQERSGAPPPTGSGIEEPLTTTSTSKEGPQSGGPPKPQSAAVKSLISQLQLPASVSAKVDKIIACGDKARKPSRAGLQQPAQARSNRAIEANLKPSVADDKDGHLIYARGDFILNRFTIFETLGEGTFGKVVRVVDKQTDNLMALKIIKNVNKYREAAKLEVKVLQKLAEKDPDKKHWVIHMEANFDYHGHICLLFDLMGPSIFDFLKANQYKPYPMEHTLHIAWQVCNAVKFLHDNKLTHTDLKPENILFVNSAYTNKIHDKRPFRILNQTHVRLIDFGSATFDHEHHSTIVSTRHYRAPEVILELGWAQPCDVWSIGCILYELYTGVTLFQTHENREHLAMMERVLGDIPQRMAKKTKTKNFIDGRLDWATSSQDAAYVREHCKPLRRAMSCAEPEHVELFEIIEHMLTYEPTGRMKLEETLTHRYFDRLPAVLREPCEISNPQKATPAIANGNE</sequence>
<feature type="compositionally biased region" description="Polar residues" evidence="8">
    <location>
        <begin position="76"/>
        <end position="85"/>
    </location>
</feature>
<feature type="region of interest" description="Disordered" evidence="8">
    <location>
        <begin position="1"/>
        <end position="178"/>
    </location>
</feature>
<evidence type="ECO:0000256" key="1">
    <source>
        <dbReference type="ARBA" id="ARBA00022527"/>
    </source>
</evidence>
<dbReference type="PROSITE" id="PS50011">
    <property type="entry name" value="PROTEIN_KINASE_DOM"/>
    <property type="match status" value="1"/>
</dbReference>
<feature type="compositionally biased region" description="Low complexity" evidence="8">
    <location>
        <begin position="56"/>
        <end position="75"/>
    </location>
</feature>
<dbReference type="HOGENOM" id="CLU_004425_0_0_1"/>
<keyword evidence="3 7" id="KW-0547">Nucleotide-binding</keyword>
<evidence type="ECO:0000259" key="9">
    <source>
        <dbReference type="PROSITE" id="PS50011"/>
    </source>
</evidence>
<dbReference type="InterPro" id="IPR017441">
    <property type="entry name" value="Protein_kinase_ATP_BS"/>
</dbReference>
<feature type="compositionally biased region" description="Polar residues" evidence="8">
    <location>
        <begin position="452"/>
        <end position="461"/>
    </location>
</feature>
<feature type="compositionally biased region" description="Acidic residues" evidence="8">
    <location>
        <begin position="137"/>
        <end position="153"/>
    </location>
</feature>
<dbReference type="Gene3D" id="3.30.200.20">
    <property type="entry name" value="Phosphorylase Kinase, domain 1"/>
    <property type="match status" value="1"/>
</dbReference>
<dbReference type="InParanoid" id="G0N222"/>
<dbReference type="SUPFAM" id="SSF56112">
    <property type="entry name" value="Protein kinase-like (PK-like)"/>
    <property type="match status" value="1"/>
</dbReference>